<evidence type="ECO:0000313" key="2">
    <source>
        <dbReference type="EMBL" id="MBV2361409.1"/>
    </source>
</evidence>
<gene>
    <name evidence="2" type="ORF">KUH32_16715</name>
</gene>
<reference evidence="2" key="1">
    <citation type="submission" date="2021-06" db="EMBL/GenBank/DDBJ databases">
        <title>Thalassococcus sp. CAU 1522 isolated from sea sand, Republic of Korea.</title>
        <authorList>
            <person name="Kim W."/>
        </authorList>
    </citation>
    <scope>NUCLEOTIDE SEQUENCE</scope>
    <source>
        <strain evidence="2">CAU 1522</strain>
    </source>
</reference>
<sequence length="149" mass="16348">MTAVRSIFHRFGRAVAFVGLGSWAVGTMATLALGADAVFQRFGALGVAASVLFFTDRLLKIELSRQRSVERLLHEYGVELAALRAGTAATDIPGEGYAVDFLTEERNFDALRQKADLLNIVNVGFLTLTTLQWGFGDYFLRWLTAAEVT</sequence>
<feature type="transmembrane region" description="Helical" evidence="1">
    <location>
        <begin position="12"/>
        <end position="33"/>
    </location>
</feature>
<comment type="caution">
    <text evidence="2">The sequence shown here is derived from an EMBL/GenBank/DDBJ whole genome shotgun (WGS) entry which is preliminary data.</text>
</comment>
<dbReference type="EMBL" id="JAHRWL010000002">
    <property type="protein sequence ID" value="MBV2361409.1"/>
    <property type="molecule type" value="Genomic_DNA"/>
</dbReference>
<keyword evidence="1" id="KW-1133">Transmembrane helix</keyword>
<evidence type="ECO:0000313" key="3">
    <source>
        <dbReference type="Proteomes" id="UP001166293"/>
    </source>
</evidence>
<accession>A0ABS6NBK4</accession>
<feature type="transmembrane region" description="Helical" evidence="1">
    <location>
        <begin position="39"/>
        <end position="59"/>
    </location>
</feature>
<dbReference type="Proteomes" id="UP001166293">
    <property type="component" value="Unassembled WGS sequence"/>
</dbReference>
<name>A0ABS6NBK4_9RHOB</name>
<dbReference type="RefSeq" id="WP_217779733.1">
    <property type="nucleotide sequence ID" value="NZ_JAHRWL010000002.1"/>
</dbReference>
<keyword evidence="1" id="KW-0472">Membrane</keyword>
<proteinExistence type="predicted"/>
<evidence type="ECO:0000256" key="1">
    <source>
        <dbReference type="SAM" id="Phobius"/>
    </source>
</evidence>
<keyword evidence="3" id="KW-1185">Reference proteome</keyword>
<protein>
    <submittedName>
        <fullName evidence="2">Uncharacterized protein</fullName>
    </submittedName>
</protein>
<keyword evidence="1" id="KW-0812">Transmembrane</keyword>
<organism evidence="2 3">
    <name type="scientific">Thalassococcus arenae</name>
    <dbReference type="NCBI Taxonomy" id="2851652"/>
    <lineage>
        <taxon>Bacteria</taxon>
        <taxon>Pseudomonadati</taxon>
        <taxon>Pseudomonadota</taxon>
        <taxon>Alphaproteobacteria</taxon>
        <taxon>Rhodobacterales</taxon>
        <taxon>Roseobacteraceae</taxon>
        <taxon>Thalassococcus</taxon>
    </lineage>
</organism>